<organism evidence="1 2">
    <name type="scientific">Choristoneura fumiferana</name>
    <name type="common">Spruce budworm moth</name>
    <name type="synonym">Archips fumiferana</name>
    <dbReference type="NCBI Taxonomy" id="7141"/>
    <lineage>
        <taxon>Eukaryota</taxon>
        <taxon>Metazoa</taxon>
        <taxon>Ecdysozoa</taxon>
        <taxon>Arthropoda</taxon>
        <taxon>Hexapoda</taxon>
        <taxon>Insecta</taxon>
        <taxon>Pterygota</taxon>
        <taxon>Neoptera</taxon>
        <taxon>Endopterygota</taxon>
        <taxon>Lepidoptera</taxon>
        <taxon>Glossata</taxon>
        <taxon>Ditrysia</taxon>
        <taxon>Tortricoidea</taxon>
        <taxon>Tortricidae</taxon>
        <taxon>Tortricinae</taxon>
        <taxon>Choristoneura</taxon>
    </lineage>
</organism>
<dbReference type="EMBL" id="CM046118">
    <property type="protein sequence ID" value="KAI8438581.1"/>
    <property type="molecule type" value="Genomic_DNA"/>
</dbReference>
<dbReference type="Proteomes" id="UP001064048">
    <property type="component" value="Chromosome 18"/>
</dbReference>
<comment type="caution">
    <text evidence="1">The sequence shown here is derived from an EMBL/GenBank/DDBJ whole genome shotgun (WGS) entry which is preliminary data.</text>
</comment>
<accession>A0ACC0KPS0</accession>
<evidence type="ECO:0000313" key="2">
    <source>
        <dbReference type="Proteomes" id="UP001064048"/>
    </source>
</evidence>
<proteinExistence type="predicted"/>
<reference evidence="1 2" key="1">
    <citation type="journal article" date="2022" name="Genome Biol. Evol.">
        <title>The Spruce Budworm Genome: Reconstructing the Evolutionary History of Antifreeze Proteins.</title>
        <authorList>
            <person name="Beliveau C."/>
            <person name="Gagne P."/>
            <person name="Picq S."/>
            <person name="Vernygora O."/>
            <person name="Keeling C.I."/>
            <person name="Pinkney K."/>
            <person name="Doucet D."/>
            <person name="Wen F."/>
            <person name="Johnston J.S."/>
            <person name="Maaroufi H."/>
            <person name="Boyle B."/>
            <person name="Laroche J."/>
            <person name="Dewar K."/>
            <person name="Juretic N."/>
            <person name="Blackburn G."/>
            <person name="Nisole A."/>
            <person name="Brunet B."/>
            <person name="Brandao M."/>
            <person name="Lumley L."/>
            <person name="Duan J."/>
            <person name="Quan G."/>
            <person name="Lucarotti C.J."/>
            <person name="Roe A.D."/>
            <person name="Sperling F.A.H."/>
            <person name="Levesque R.C."/>
            <person name="Cusson M."/>
        </authorList>
    </citation>
    <scope>NUCLEOTIDE SEQUENCE [LARGE SCALE GENOMIC DNA]</scope>
    <source>
        <strain evidence="1">Glfc:IPQL:Cfum</strain>
    </source>
</reference>
<name>A0ACC0KPS0_CHOFU</name>
<sequence>MAVARAVLVLLASTAQAWMPDANARIHIKYGDETSEQFVGNATAPDYFRILDKDDFSIIVGGRNTVYNLSLYDLSENLDQRLEWQSTDAHRELCQLKGKSADECQNYPRVAARSHGRLMVCGTNAFKPLCRRYARHPPTHHLEEFDGSGRCPYDPQHNSTAIFADGQLYTATAADFSGTDPLIYREPVRTERSDLRLLNDPSFSVYSRVARVCLNDKGGPHTFSDRWTSFLKTRLNCSMPGEYPFYFDEIQATTELINGIYGSGSSRNDIIYAVFTTPQNAIGGSAVCAFAMRDILDAFEGTFKGQESMNSNWLPLEKEKVPEPRPGSCVEDSRTLSDSGVNFIKTHPLMDKAIPSFLSRPILIRVSLQYRFSAIAVHPQVQAMNGNKYDVIYVGTDDGRVIKSVNVASNEGVFDSSTEEDSRSPVRTAVISEVQVLPQGVPIKQMHVALTTEKLIIASGDIIKAVSLSHCGNVQSCRECVALQDPHCAWDSKQQQCAWVGNRQFPNPERFLQNVEHGKTEICNKLPALLPGDRHSNRNPGTKKPVLSEPDTRKTDDIQNEILIEVVETNVLSEEKTNNNKHETDSLTVEAADGNIYSAQALMTAVVASCLVTLMVGFVIGYLFSRRFRHPFFTDTSPFNEQHNHLNRLSPLETPLNANSAYMPPRSKNVNMVANVCPLAKQDNLHLELGKERTLDLRNSTESLDKDLKCGTLQKVKRKAENSTIVQDQTKNTPKNKNQNNDTDLKHCCPICFDAFGTKPLVSTKCGHVFCSKCITLALKTEPRCPTCRRKLKGAAAMHPIFL</sequence>
<evidence type="ECO:0000313" key="1">
    <source>
        <dbReference type="EMBL" id="KAI8438581.1"/>
    </source>
</evidence>
<protein>
    <submittedName>
        <fullName evidence="1">Uncharacterized protein</fullName>
    </submittedName>
</protein>
<keyword evidence="2" id="KW-1185">Reference proteome</keyword>
<gene>
    <name evidence="1" type="ORF">MSG28_011031</name>
</gene>